<dbReference type="SUPFAM" id="SSF101386">
    <property type="entry name" value="all-alpha NTP pyrophosphatases"/>
    <property type="match status" value="1"/>
</dbReference>
<comment type="catalytic activity">
    <reaction evidence="1 8">
        <text>1-(5-phospho-beta-D-ribosyl)-ATP + H2O = 1-(5-phospho-beta-D-ribosyl)-5'-AMP + diphosphate + H(+)</text>
        <dbReference type="Rhea" id="RHEA:22828"/>
        <dbReference type="ChEBI" id="CHEBI:15377"/>
        <dbReference type="ChEBI" id="CHEBI:15378"/>
        <dbReference type="ChEBI" id="CHEBI:33019"/>
        <dbReference type="ChEBI" id="CHEBI:59457"/>
        <dbReference type="ChEBI" id="CHEBI:73183"/>
        <dbReference type="EC" id="3.6.1.31"/>
    </reaction>
</comment>
<reference evidence="9 10" key="1">
    <citation type="journal article" date="2016" name="Sci. Rep.">
        <title>Metabolic traits of an uncultured archaeal lineage -MSBL1- from brine pools of the Red Sea.</title>
        <authorList>
            <person name="Mwirichia R."/>
            <person name="Alam I."/>
            <person name="Rashid M."/>
            <person name="Vinu M."/>
            <person name="Ba-Alawi W."/>
            <person name="Anthony Kamau A."/>
            <person name="Kamanda Ngugi D."/>
            <person name="Goker M."/>
            <person name="Klenk H.P."/>
            <person name="Bajic V."/>
            <person name="Stingl U."/>
        </authorList>
    </citation>
    <scope>NUCLEOTIDE SEQUENCE [LARGE SCALE GENOMIC DNA]</scope>
    <source>
        <strain evidence="9">SCGC-AAA385D11</strain>
    </source>
</reference>
<keyword evidence="5 8" id="KW-0378">Hydrolase</keyword>
<evidence type="ECO:0000256" key="5">
    <source>
        <dbReference type="ARBA" id="ARBA00022801"/>
    </source>
</evidence>
<dbReference type="GO" id="GO:0004636">
    <property type="term" value="F:phosphoribosyl-ATP diphosphatase activity"/>
    <property type="evidence" value="ECO:0007669"/>
    <property type="project" value="UniProtKB-UniRule"/>
</dbReference>
<organism evidence="9 10">
    <name type="scientific">candidate division MSBL1 archaeon SCGC-AAA385D11</name>
    <dbReference type="NCBI Taxonomy" id="1698286"/>
    <lineage>
        <taxon>Archaea</taxon>
        <taxon>Methanobacteriati</taxon>
        <taxon>Methanobacteriota</taxon>
        <taxon>candidate division MSBL1</taxon>
    </lineage>
</organism>
<name>A0A133VNN2_9EURY</name>
<dbReference type="Pfam" id="PF01503">
    <property type="entry name" value="PRA-PH"/>
    <property type="match status" value="1"/>
</dbReference>
<gene>
    <name evidence="8" type="primary">hisE</name>
    <name evidence="9" type="ORF">AKJ58_01200</name>
</gene>
<protein>
    <recommendedName>
        <fullName evidence="8">Phosphoribosyl-ATP pyrophosphatase</fullName>
        <shortName evidence="8">PRA-PH</shortName>
        <ecNumber evidence="8">3.6.1.31</ecNumber>
    </recommendedName>
</protein>
<evidence type="ECO:0000313" key="10">
    <source>
        <dbReference type="Proteomes" id="UP000070256"/>
    </source>
</evidence>
<keyword evidence="8" id="KW-0963">Cytoplasm</keyword>
<dbReference type="Proteomes" id="UP000070256">
    <property type="component" value="Unassembled WGS sequence"/>
</dbReference>
<dbReference type="AlphaFoldDB" id="A0A133VNN2"/>
<dbReference type="EMBL" id="LHYK01000017">
    <property type="protein sequence ID" value="KXB08011.1"/>
    <property type="molecule type" value="Genomic_DNA"/>
</dbReference>
<dbReference type="GO" id="GO:0005524">
    <property type="term" value="F:ATP binding"/>
    <property type="evidence" value="ECO:0007669"/>
    <property type="project" value="UniProtKB-KW"/>
</dbReference>
<evidence type="ECO:0000313" key="9">
    <source>
        <dbReference type="EMBL" id="KXB08011.1"/>
    </source>
</evidence>
<comment type="subcellular location">
    <subcellularLocation>
        <location evidence="8">Cytoplasm</location>
    </subcellularLocation>
</comment>
<keyword evidence="4 8" id="KW-0547">Nucleotide-binding</keyword>
<evidence type="ECO:0000256" key="7">
    <source>
        <dbReference type="ARBA" id="ARBA00023102"/>
    </source>
</evidence>
<dbReference type="GO" id="GO:0005737">
    <property type="term" value="C:cytoplasm"/>
    <property type="evidence" value="ECO:0007669"/>
    <property type="project" value="UniProtKB-SubCell"/>
</dbReference>
<dbReference type="PANTHER" id="PTHR42945">
    <property type="entry name" value="HISTIDINE BIOSYNTHESIS BIFUNCTIONAL PROTEIN"/>
    <property type="match status" value="1"/>
</dbReference>
<dbReference type="CDD" id="cd11534">
    <property type="entry name" value="NTP-PPase_HisIE_like"/>
    <property type="match status" value="1"/>
</dbReference>
<dbReference type="EC" id="3.6.1.31" evidence="8"/>
<comment type="caution">
    <text evidence="9">The sequence shown here is derived from an EMBL/GenBank/DDBJ whole genome shotgun (WGS) entry which is preliminary data.</text>
</comment>
<dbReference type="InterPro" id="IPR021130">
    <property type="entry name" value="PRib-ATP_PPHydrolase-like"/>
</dbReference>
<proteinExistence type="inferred from homology"/>
<keyword evidence="7 8" id="KW-0368">Histidine biosynthesis</keyword>
<dbReference type="PANTHER" id="PTHR42945:SF1">
    <property type="entry name" value="HISTIDINE BIOSYNTHESIS BIFUNCTIONAL PROTEIN HIS7"/>
    <property type="match status" value="1"/>
</dbReference>
<evidence type="ECO:0000256" key="3">
    <source>
        <dbReference type="ARBA" id="ARBA00022605"/>
    </source>
</evidence>
<dbReference type="NCBIfam" id="TIGR03188">
    <property type="entry name" value="histidine_hisI"/>
    <property type="match status" value="1"/>
</dbReference>
<sequence>MDTEILDEVFEVIKDRRENPREQSYVSHLLKEGEKAVFEKVREESEELIEAAEGGERSEIIHEAADAIFHVMVLLAAKGVEFEDVMKELRKRRKPR</sequence>
<evidence type="ECO:0000256" key="6">
    <source>
        <dbReference type="ARBA" id="ARBA00022840"/>
    </source>
</evidence>
<evidence type="ECO:0000256" key="1">
    <source>
        <dbReference type="ARBA" id="ARBA00001460"/>
    </source>
</evidence>
<evidence type="ECO:0000256" key="2">
    <source>
        <dbReference type="ARBA" id="ARBA00005204"/>
    </source>
</evidence>
<comment type="similarity">
    <text evidence="8">Belongs to the PRA-PH family.</text>
</comment>
<dbReference type="InterPro" id="IPR008179">
    <property type="entry name" value="HisE"/>
</dbReference>
<evidence type="ECO:0000256" key="4">
    <source>
        <dbReference type="ARBA" id="ARBA00022741"/>
    </source>
</evidence>
<keyword evidence="10" id="KW-1185">Reference proteome</keyword>
<keyword evidence="3 8" id="KW-0028">Amino-acid biosynthesis</keyword>
<dbReference type="Gene3D" id="1.10.287.1080">
    <property type="entry name" value="MazG-like"/>
    <property type="match status" value="1"/>
</dbReference>
<evidence type="ECO:0000256" key="8">
    <source>
        <dbReference type="HAMAP-Rule" id="MF_01020"/>
    </source>
</evidence>
<dbReference type="GO" id="GO:0000105">
    <property type="term" value="P:L-histidine biosynthetic process"/>
    <property type="evidence" value="ECO:0007669"/>
    <property type="project" value="UniProtKB-UniRule"/>
</dbReference>
<accession>A0A133VNN2</accession>
<comment type="pathway">
    <text evidence="2 8">Amino-acid biosynthesis; L-histidine biosynthesis; L-histidine from 5-phospho-alpha-D-ribose 1-diphosphate: step 2/9.</text>
</comment>
<dbReference type="HAMAP" id="MF_01020">
    <property type="entry name" value="HisE"/>
    <property type="match status" value="1"/>
</dbReference>
<dbReference type="UniPathway" id="UPA00031">
    <property type="reaction ID" value="UER00007"/>
</dbReference>
<keyword evidence="6 8" id="KW-0067">ATP-binding</keyword>